<dbReference type="PRINTS" id="PR00364">
    <property type="entry name" value="DISEASERSIST"/>
</dbReference>
<proteinExistence type="inferred from homology"/>
<evidence type="ECO:0000313" key="8">
    <source>
        <dbReference type="Proteomes" id="UP001652623"/>
    </source>
</evidence>
<sequence>MECLMAIGTWITGKIADYTVAPVGHKLGYIFHYKRNVGNLISETQDLNLEKRRIEDLVDVARRNGEEIHDHVNDWLCKVGEITKEAEKLLGDENHTDIKCTFRASFQNLVQRYRLGRKAEKMGESVVKIRGKVRFDSISYRPKLRSNFRNKDFINFDTRKEITTRIMEALEDGNVKMVGVYGMPGAGKTTLVKEIAKEALDKSLFKDAIVITVSQTPNLKNIQREVAEKLDLKLDKKSIGERSLLLQNRLKGEEKFLIILDDVWNNELNLEDVGIVFESDDQKGIKILLTSRFERVLNDDMGVQKSFPIELLSEDEAWDLFSHIVGDSVKNPDFRQCGEEIVEECACLPIAVVTIAHALKNRALPFWRDALGQLQRSNLTIKDMHEKVYSRIKLCYDYLQSEEAKSLLLLCCLGGEDAIIQMEYLMRFGIGLDIFKGVRTLQEARDRVYSLVDDLKDRCLLLDGDESGTVKMHDVIYDVAISIAKERYMYCFSDGVEVEECKRRKKLEDARAISSNGYVSALICESFEYKQLELILIDETESDTISNNLFEKMKELRVLGFISQHMEVLPTSLCFLQNLRTLCMVCEKLDDVALIGELKNLEILDLSESPIEELPTQIGQLTCLRVLDLSECKKLRVIHPNIIPHLTRLEELYMDFKNWDKDIEVVNGEKRNASLLELKHLVRLTTLELRVPDIRMLSQDLFSETLERYKILIQVDNEKEVEEHIGVGLSAQISPSRYLAISKNNESIILHDYGLETLLRRSHVLHFSELQGVNNIVYELDKKGFQELKRLYLKGNDKIRYLINTMEHINCSAAFASLESLSLVSLTKLEKISHGELVAETFKRLSIIKVSKCERLKNLLPFSIATQLEEIEIKDCQMMEEIVTHELNDDEEEEEDKIVDEFPHLCSLKLVNVTKLRKFCSKMKKTPSQNEEEPLIVDSTMPFFDGKFVSFPKLAELKLSGCDFTKIWDDQFQLSSTSFRNLTKLVLQSCNFMKNLFSSAVAVSLEQLCSLDVSGCRMMEEAMTRNERIDKMSFPKLNFLALNNLPNLVSFSSGIFIEFPMLDQLYIQGCPAFETFISNTEQNLCTGTMPSLFNEKQAAFPSLNKVVIQGMDKLRMIWQYDDEISTANFFCKLKYVTVINCKNLMKIIPSSMQRRLHNVTHLCINDCNLVEEVFEIQMSNNSEETYPAVPAQLTDLRLFRLAKLKFVWSKDPQATVTFPHLEKVVASECPSLESIFPPSIAKGLFQLKGLDINSCGIERIVAKEEGSEKAPPEFVFPQLGEMQLKYLPNLVCFYPSLHTSSWPLLTRLYMIQCMKVKLFPSEFIQETNVSARCETFPVEQTSFFTKFYFPRLEKLQLFKFHFQKIWDDPLVLGSTPFRQLTILEVVGCEFLTSLFPSAAMAASLEHLNSIEIRECRKMEEIIISRNQITEKLSFSKLKRLNLRNLPSLVRFSSEIFIEFPVLNELSIQDCHQFGTFISKSEENSCTTILSLFNQKFVSFPKLEKLEILGCHFKKIWVDQPVQWSTSFHNLTNLVMIKCDGLKNLFSYAISASFEQLCFLEVRDCIIMEEIVMSANERMDKMSFPKLRMLKLKNLPSLVRFSSANFIEFPQLTELSMKGCSKFGTSISLSEDNLCTTVSSVFNKFVSFPILENLKLSGCHFTKIWDDQLLPSSLSLDNLKILTLDKCKFLKNLCTSTIALSLEGLRALRIRDCKMMEEIMSNNEMMEKVSFPDLEYLELENLPSLASFSSTIFLEFPLLTTLSINDCLELKGFISKLEENFSVPIPPLFNEKAAFPKLNGMQIGGIDTLKIIWHSELAADSFCRLENLTVKNCKNLMKIIPSHMYHRLCNLKSLEIRHCEMIKEVGLTSMMLINQGQFTADFFGKLEEINVYNCKSLTKMFSYNVLIRLQNLSKLVISNCEMMEEVFDLEIPNDHQETYEITHFQLKELSLAILPKLKHVWSKDSRGIFKFLDLQSFIAYQCQSLKNLFPTSVAKSLLKLQKLHITNCAIEEIVAKDEGIEIEPQNFVFPQFEELVLVNLPNLVSFYPGLHTSSWPSLSKMDVVECMKVKVLMSEVFSFQEIHGLTHDDIPFQQPLFLMEKVGVGTPRVMMISQDQLTAGIFGKLKEIKVNGCKSLTKMFSSNILRRLHNLSKLVISNCEMMEEVFEIETSNDHHHDITEATVTIHLTMLQLSLLPKLKHVWSNDPRGTFTFQDLQELNANECQSLKILFPTSVAKNLLQFRSLVIRNCGIEQIVGKEEGQDQAIPTFVFPQLNALTLHNLPQLMCFYPGLHALRLPLLRWLQVSYFMKAKDLSLKFLRFQDRSRLIDYEHISFHEPLLSIDKVTSSSQYQDPVGDQEECAGTLSCLRGLRLYDMPNLLHLREESSQPQTVFQNLIDLDILRCGRIKKLVPSSISFQNLVTLKIRQCHGMPSLLTSQTARSMAQLQCLIIFDCKRMAEIIVDADEGEDIEGGEITFARLKTLILDCLPSLTSFYLGKYMLGFPDLENVTVSRCFELQSFSQHGHTVSTPKLHKLVTVGADHKVIDDINTIMAVNTPMDLNTTIPELWNSHPCTTLQELFSGKDLAPQICLLNNSNI</sequence>
<keyword evidence="8" id="KW-1185">Reference proteome</keyword>
<evidence type="ECO:0000256" key="4">
    <source>
        <dbReference type="ARBA" id="ARBA00022741"/>
    </source>
</evidence>
<dbReference type="RefSeq" id="XP_060676025.1">
    <property type="nucleotide sequence ID" value="XM_060820042.1"/>
</dbReference>
<dbReference type="SMART" id="SM00382">
    <property type="entry name" value="AAA"/>
    <property type="match status" value="1"/>
</dbReference>
<dbReference type="Gene3D" id="3.40.50.300">
    <property type="entry name" value="P-loop containing nucleotide triphosphate hydrolases"/>
    <property type="match status" value="1"/>
</dbReference>
<keyword evidence="3" id="KW-0677">Repeat</keyword>
<evidence type="ECO:0000256" key="3">
    <source>
        <dbReference type="ARBA" id="ARBA00022737"/>
    </source>
</evidence>
<keyword evidence="2" id="KW-0433">Leucine-rich repeat</keyword>
<evidence type="ECO:0000256" key="1">
    <source>
        <dbReference type="ARBA" id="ARBA00008894"/>
    </source>
</evidence>
<protein>
    <submittedName>
        <fullName evidence="9 10">Uncharacterized protein LOC125421229 isoform X1</fullName>
    </submittedName>
</protein>
<evidence type="ECO:0000313" key="10">
    <source>
        <dbReference type="RefSeq" id="XP_060676026.1"/>
    </source>
</evidence>
<dbReference type="InterPro" id="IPR027417">
    <property type="entry name" value="P-loop_NTPase"/>
</dbReference>
<dbReference type="PANTHER" id="PTHR33463">
    <property type="entry name" value="NB-ARC DOMAIN-CONTAINING PROTEIN-RELATED"/>
    <property type="match status" value="1"/>
</dbReference>
<evidence type="ECO:0000313" key="9">
    <source>
        <dbReference type="RefSeq" id="XP_060676025.1"/>
    </source>
</evidence>
<dbReference type="RefSeq" id="XP_060676027.1">
    <property type="nucleotide sequence ID" value="XM_060820044.1"/>
</dbReference>
<dbReference type="InterPro" id="IPR003593">
    <property type="entry name" value="AAA+_ATPase"/>
</dbReference>
<evidence type="ECO:0000256" key="6">
    <source>
        <dbReference type="ARBA" id="ARBA00022840"/>
    </source>
</evidence>
<dbReference type="SUPFAM" id="SSF52540">
    <property type="entry name" value="P-loop containing nucleoside triphosphate hydrolases"/>
    <property type="match status" value="1"/>
</dbReference>
<dbReference type="InterPro" id="IPR032675">
    <property type="entry name" value="LRR_dom_sf"/>
</dbReference>
<dbReference type="GeneID" id="125421229"/>
<dbReference type="InterPro" id="IPR042197">
    <property type="entry name" value="Apaf_helical"/>
</dbReference>
<organism evidence="8 10">
    <name type="scientific">Ziziphus jujuba</name>
    <name type="common">Chinese jujube</name>
    <name type="synonym">Ziziphus sativa</name>
    <dbReference type="NCBI Taxonomy" id="326968"/>
    <lineage>
        <taxon>Eukaryota</taxon>
        <taxon>Viridiplantae</taxon>
        <taxon>Streptophyta</taxon>
        <taxon>Embryophyta</taxon>
        <taxon>Tracheophyta</taxon>
        <taxon>Spermatophyta</taxon>
        <taxon>Magnoliopsida</taxon>
        <taxon>eudicotyledons</taxon>
        <taxon>Gunneridae</taxon>
        <taxon>Pentapetalae</taxon>
        <taxon>rosids</taxon>
        <taxon>fabids</taxon>
        <taxon>Rosales</taxon>
        <taxon>Rhamnaceae</taxon>
        <taxon>Paliureae</taxon>
        <taxon>Ziziphus</taxon>
    </lineage>
</organism>
<keyword evidence="4" id="KW-0547">Nucleotide-binding</keyword>
<dbReference type="SUPFAM" id="SSF52047">
    <property type="entry name" value="RNI-like"/>
    <property type="match status" value="4"/>
</dbReference>
<dbReference type="Gene3D" id="3.80.10.10">
    <property type="entry name" value="Ribonuclease Inhibitor"/>
    <property type="match status" value="9"/>
</dbReference>
<evidence type="ECO:0000259" key="7">
    <source>
        <dbReference type="SMART" id="SM00382"/>
    </source>
</evidence>
<reference evidence="9 10" key="1">
    <citation type="submission" date="2025-05" db="UniProtKB">
        <authorList>
            <consortium name="RefSeq"/>
        </authorList>
    </citation>
    <scope>IDENTIFICATION</scope>
    <source>
        <tissue evidence="9 10">Seedling</tissue>
    </source>
</reference>
<dbReference type="InterPro" id="IPR050905">
    <property type="entry name" value="Plant_NBS-LRR"/>
</dbReference>
<dbReference type="RefSeq" id="XP_060676026.1">
    <property type="nucleotide sequence ID" value="XM_060820043.1"/>
</dbReference>
<evidence type="ECO:0000256" key="2">
    <source>
        <dbReference type="ARBA" id="ARBA00022614"/>
    </source>
</evidence>
<dbReference type="InterPro" id="IPR057135">
    <property type="entry name" value="At4g27190-like_LRR"/>
</dbReference>
<gene>
    <name evidence="9 10 11" type="primary">LOC125421229</name>
</gene>
<dbReference type="InterPro" id="IPR002182">
    <property type="entry name" value="NB-ARC"/>
</dbReference>
<keyword evidence="5" id="KW-0611">Plant defense</keyword>
<evidence type="ECO:0000313" key="11">
    <source>
        <dbReference type="RefSeq" id="XP_060676027.1"/>
    </source>
</evidence>
<dbReference type="Pfam" id="PF00931">
    <property type="entry name" value="NB-ARC"/>
    <property type="match status" value="1"/>
</dbReference>
<dbReference type="SMART" id="SM00369">
    <property type="entry name" value="LRR_TYP"/>
    <property type="match status" value="3"/>
</dbReference>
<feature type="domain" description="AAA+ ATPase" evidence="7">
    <location>
        <begin position="174"/>
        <end position="302"/>
    </location>
</feature>
<name>A0ABM4AH20_ZIZJJ</name>
<accession>A0ABM4AH20</accession>
<dbReference type="PANTHER" id="PTHR33463:SF198">
    <property type="entry name" value="RPP4C3"/>
    <property type="match status" value="1"/>
</dbReference>
<evidence type="ECO:0000256" key="5">
    <source>
        <dbReference type="ARBA" id="ARBA00022821"/>
    </source>
</evidence>
<keyword evidence="6" id="KW-0067">ATP-binding</keyword>
<dbReference type="SUPFAM" id="SSF52058">
    <property type="entry name" value="L domain-like"/>
    <property type="match status" value="3"/>
</dbReference>
<dbReference type="Proteomes" id="UP001652623">
    <property type="component" value="Chromosome 8"/>
</dbReference>
<dbReference type="Gene3D" id="1.10.8.430">
    <property type="entry name" value="Helical domain of apoptotic protease-activating factors"/>
    <property type="match status" value="1"/>
</dbReference>
<dbReference type="InterPro" id="IPR003591">
    <property type="entry name" value="Leu-rich_rpt_typical-subtyp"/>
</dbReference>
<dbReference type="Pfam" id="PF23247">
    <property type="entry name" value="LRR_RPS2"/>
    <property type="match status" value="10"/>
</dbReference>
<comment type="similarity">
    <text evidence="1">Belongs to the disease resistance NB-LRR family.</text>
</comment>